<name>A0A0G4P2L9_PENC3</name>
<keyword evidence="3" id="KW-1185">Reference proteome</keyword>
<sequence>MVGVWETARPMKHRDTPERLPPSQPRYAIPLKQRSLQKWRQSELVWKPGPPPRSSTQCRTDHSKADLSFNNTSPNVSH</sequence>
<feature type="region of interest" description="Disordered" evidence="1">
    <location>
        <begin position="44"/>
        <end position="78"/>
    </location>
</feature>
<dbReference type="EMBL" id="HG793137">
    <property type="protein sequence ID" value="CRL20493.1"/>
    <property type="molecule type" value="Genomic_DNA"/>
</dbReference>
<feature type="compositionally biased region" description="Polar residues" evidence="1">
    <location>
        <begin position="68"/>
        <end position="78"/>
    </location>
</feature>
<evidence type="ECO:0000313" key="2">
    <source>
        <dbReference type="EMBL" id="CRL20493.1"/>
    </source>
</evidence>
<evidence type="ECO:0000256" key="1">
    <source>
        <dbReference type="SAM" id="MobiDB-lite"/>
    </source>
</evidence>
<accession>A0A0G4P2L9</accession>
<gene>
    <name evidence="2" type="ORF">PCAMFM013_S004g000434</name>
</gene>
<dbReference type="Proteomes" id="UP000053732">
    <property type="component" value="Unassembled WGS sequence"/>
</dbReference>
<dbReference type="AlphaFoldDB" id="A0A0G4P2L9"/>
<evidence type="ECO:0000313" key="3">
    <source>
        <dbReference type="Proteomes" id="UP000053732"/>
    </source>
</evidence>
<protein>
    <submittedName>
        <fullName evidence="2">Str. FM013</fullName>
    </submittedName>
</protein>
<reference evidence="2 3" key="1">
    <citation type="journal article" date="2014" name="Nat. Commun.">
        <title>Multiple recent horizontal transfers of a large genomic region in cheese making fungi.</title>
        <authorList>
            <person name="Cheeseman K."/>
            <person name="Ropars J."/>
            <person name="Renault P."/>
            <person name="Dupont J."/>
            <person name="Gouzy J."/>
            <person name="Branca A."/>
            <person name="Abraham A.L."/>
            <person name="Ceppi M."/>
            <person name="Conseiller E."/>
            <person name="Debuchy R."/>
            <person name="Malagnac F."/>
            <person name="Goarin A."/>
            <person name="Silar P."/>
            <person name="Lacoste S."/>
            <person name="Sallet E."/>
            <person name="Bensimon A."/>
            <person name="Giraud T."/>
            <person name="Brygoo Y."/>
        </authorList>
    </citation>
    <scope>NUCLEOTIDE SEQUENCE [LARGE SCALE GENOMIC DNA]</scope>
    <source>
        <strain evidence="3">FM 013</strain>
    </source>
</reference>
<proteinExistence type="predicted"/>
<feature type="region of interest" description="Disordered" evidence="1">
    <location>
        <begin position="1"/>
        <end position="28"/>
    </location>
</feature>
<organism evidence="2 3">
    <name type="scientific">Penicillium camemberti (strain FM 013)</name>
    <dbReference type="NCBI Taxonomy" id="1429867"/>
    <lineage>
        <taxon>Eukaryota</taxon>
        <taxon>Fungi</taxon>
        <taxon>Dikarya</taxon>
        <taxon>Ascomycota</taxon>
        <taxon>Pezizomycotina</taxon>
        <taxon>Eurotiomycetes</taxon>
        <taxon>Eurotiomycetidae</taxon>
        <taxon>Eurotiales</taxon>
        <taxon>Aspergillaceae</taxon>
        <taxon>Penicillium</taxon>
    </lineage>
</organism>